<dbReference type="SUPFAM" id="SSF69618">
    <property type="entry name" value="HemD-like"/>
    <property type="match status" value="1"/>
</dbReference>
<evidence type="ECO:0000259" key="1">
    <source>
        <dbReference type="Pfam" id="PF02602"/>
    </source>
</evidence>
<dbReference type="InterPro" id="IPR003754">
    <property type="entry name" value="4pyrrol_synth_uPrphyn_synth"/>
</dbReference>
<feature type="domain" description="Tetrapyrrole biosynthesis uroporphyrinogen III synthase" evidence="1">
    <location>
        <begin position="21"/>
        <end position="116"/>
    </location>
</feature>
<dbReference type="UniPathway" id="UPA00251">
    <property type="reaction ID" value="UER00320"/>
</dbReference>
<proteinExistence type="predicted"/>
<protein>
    <submittedName>
        <fullName evidence="2">Uroporphyrinogen-III synthase</fullName>
    </submittedName>
</protein>
<accession>A0A5N5SPN8</accession>
<dbReference type="OrthoDB" id="5595751at2759"/>
<dbReference type="PANTHER" id="PTHR12390:SF0">
    <property type="entry name" value="UROPORPHYRINOGEN-III SYNTHASE"/>
    <property type="match status" value="1"/>
</dbReference>
<evidence type="ECO:0000313" key="2">
    <source>
        <dbReference type="EMBL" id="KAB7496023.1"/>
    </source>
</evidence>
<dbReference type="Gene3D" id="3.40.50.10090">
    <property type="match status" value="2"/>
</dbReference>
<evidence type="ECO:0000313" key="3">
    <source>
        <dbReference type="Proteomes" id="UP000326759"/>
    </source>
</evidence>
<keyword evidence="3" id="KW-1185">Reference proteome</keyword>
<gene>
    <name evidence="2" type="primary">Uros</name>
    <name evidence="2" type="ORF">Anas_00336</name>
</gene>
<dbReference type="EMBL" id="SEYY01021822">
    <property type="protein sequence ID" value="KAB7496023.1"/>
    <property type="molecule type" value="Genomic_DNA"/>
</dbReference>
<dbReference type="AlphaFoldDB" id="A0A5N5SPN8"/>
<dbReference type="InterPro" id="IPR039793">
    <property type="entry name" value="UROS/Hem4"/>
</dbReference>
<dbReference type="Proteomes" id="UP000326759">
    <property type="component" value="Unassembled WGS sequence"/>
</dbReference>
<dbReference type="InterPro" id="IPR036108">
    <property type="entry name" value="4pyrrol_syn_uPrphyn_synt_sf"/>
</dbReference>
<dbReference type="Pfam" id="PF02602">
    <property type="entry name" value="HEM4"/>
    <property type="match status" value="1"/>
</dbReference>
<name>A0A5N5SPN8_9CRUS</name>
<dbReference type="GO" id="GO:0006782">
    <property type="term" value="P:protoporphyrinogen IX biosynthetic process"/>
    <property type="evidence" value="ECO:0007669"/>
    <property type="project" value="UniProtKB-UniPathway"/>
</dbReference>
<dbReference type="GO" id="GO:0004852">
    <property type="term" value="F:uroporphyrinogen-III synthase activity"/>
    <property type="evidence" value="ECO:0007669"/>
    <property type="project" value="InterPro"/>
</dbReference>
<organism evidence="2 3">
    <name type="scientific">Armadillidium nasatum</name>
    <dbReference type="NCBI Taxonomy" id="96803"/>
    <lineage>
        <taxon>Eukaryota</taxon>
        <taxon>Metazoa</taxon>
        <taxon>Ecdysozoa</taxon>
        <taxon>Arthropoda</taxon>
        <taxon>Crustacea</taxon>
        <taxon>Multicrustacea</taxon>
        <taxon>Malacostraca</taxon>
        <taxon>Eumalacostraca</taxon>
        <taxon>Peracarida</taxon>
        <taxon>Isopoda</taxon>
        <taxon>Oniscidea</taxon>
        <taxon>Crinocheta</taxon>
        <taxon>Armadillidiidae</taxon>
        <taxon>Armadillidium</taxon>
    </lineage>
</organism>
<dbReference type="PANTHER" id="PTHR12390">
    <property type="entry name" value="UROPORPHYRINOGEN III SYNTHASE"/>
    <property type="match status" value="1"/>
</dbReference>
<sequence>MIKLSEMKKVWLLKSESPNQSYEELLLENEFVVKSIPTLEFEYQCKEEIETALNSPDEFGGIVFTSIRGVQSVSDIFVSLSDSVKEQWKSKLVFVVGQATEKSVKENLKLDSIGSEGRKCKATWGGHYTPSGVDFALPIFNELQLDINTVRIIALGPSTNAALHSNKIDVYGVCREPTPKGLLDTLSLESTMFHT</sequence>
<dbReference type="GO" id="GO:0005829">
    <property type="term" value="C:cytosol"/>
    <property type="evidence" value="ECO:0007669"/>
    <property type="project" value="TreeGrafter"/>
</dbReference>
<comment type="caution">
    <text evidence="2">The sequence shown here is derived from an EMBL/GenBank/DDBJ whole genome shotgun (WGS) entry which is preliminary data.</text>
</comment>
<dbReference type="GO" id="GO:0006780">
    <property type="term" value="P:uroporphyrinogen III biosynthetic process"/>
    <property type="evidence" value="ECO:0007669"/>
    <property type="project" value="InterPro"/>
</dbReference>
<reference evidence="2 3" key="1">
    <citation type="journal article" date="2019" name="PLoS Biol.">
        <title>Sex chromosomes control vertical transmission of feminizing Wolbachia symbionts in an isopod.</title>
        <authorList>
            <person name="Becking T."/>
            <person name="Chebbi M.A."/>
            <person name="Giraud I."/>
            <person name="Moumen B."/>
            <person name="Laverre T."/>
            <person name="Caubet Y."/>
            <person name="Peccoud J."/>
            <person name="Gilbert C."/>
            <person name="Cordaux R."/>
        </authorList>
    </citation>
    <scope>NUCLEOTIDE SEQUENCE [LARGE SCALE GENOMIC DNA]</scope>
    <source>
        <strain evidence="2">ANa2</strain>
        <tissue evidence="2">Whole body excluding digestive tract and cuticle</tissue>
    </source>
</reference>